<protein>
    <submittedName>
        <fullName evidence="1">Uncharacterized protein</fullName>
    </submittedName>
</protein>
<dbReference type="EMBL" id="CAJEWN010000409">
    <property type="protein sequence ID" value="CAD2181732.1"/>
    <property type="molecule type" value="Genomic_DNA"/>
</dbReference>
<reference evidence="1 2" key="1">
    <citation type="submission" date="2020-08" db="EMBL/GenBank/DDBJ databases">
        <authorList>
            <person name="Koutsovoulos G."/>
            <person name="Danchin GJ E."/>
        </authorList>
    </citation>
    <scope>NUCLEOTIDE SEQUENCE [LARGE SCALE GENOMIC DNA]</scope>
</reference>
<sequence>MSKWLNKEKRIYILNYYYDILNAQQQRVRALILKTTKDLFVVWHLFGVARSLIHSFLEDYSRNKNDYDRKLSRQRMLISVFSYIKAFDELELKANFLMRWLRTFNVLQEGAIRFNHIGFYYSKN</sequence>
<evidence type="ECO:0000313" key="2">
    <source>
        <dbReference type="Proteomes" id="UP000580250"/>
    </source>
</evidence>
<dbReference type="Proteomes" id="UP000580250">
    <property type="component" value="Unassembled WGS sequence"/>
</dbReference>
<evidence type="ECO:0000313" key="1">
    <source>
        <dbReference type="EMBL" id="CAD2181732.1"/>
    </source>
</evidence>
<gene>
    <name evidence="1" type="ORF">MENT_LOCUS33893</name>
</gene>
<accession>A0A6V7W3Y7</accession>
<comment type="caution">
    <text evidence="1">The sequence shown here is derived from an EMBL/GenBank/DDBJ whole genome shotgun (WGS) entry which is preliminary data.</text>
</comment>
<dbReference type="AlphaFoldDB" id="A0A6V7W3Y7"/>
<organism evidence="1 2">
    <name type="scientific">Meloidogyne enterolobii</name>
    <name type="common">Root-knot nematode worm</name>
    <name type="synonym">Meloidogyne mayaguensis</name>
    <dbReference type="NCBI Taxonomy" id="390850"/>
    <lineage>
        <taxon>Eukaryota</taxon>
        <taxon>Metazoa</taxon>
        <taxon>Ecdysozoa</taxon>
        <taxon>Nematoda</taxon>
        <taxon>Chromadorea</taxon>
        <taxon>Rhabditida</taxon>
        <taxon>Tylenchina</taxon>
        <taxon>Tylenchomorpha</taxon>
        <taxon>Tylenchoidea</taxon>
        <taxon>Meloidogynidae</taxon>
        <taxon>Meloidogyninae</taxon>
        <taxon>Meloidogyne</taxon>
    </lineage>
</organism>
<proteinExistence type="predicted"/>
<name>A0A6V7W3Y7_MELEN</name>